<evidence type="ECO:0000256" key="2">
    <source>
        <dbReference type="ARBA" id="ARBA00022741"/>
    </source>
</evidence>
<evidence type="ECO:0000313" key="11">
    <source>
        <dbReference type="Proteomes" id="UP001175211"/>
    </source>
</evidence>
<feature type="compositionally biased region" description="Polar residues" evidence="8">
    <location>
        <begin position="672"/>
        <end position="698"/>
    </location>
</feature>
<keyword evidence="5 6" id="KW-0505">Motor protein</keyword>
<feature type="domain" description="Kinesin motor" evidence="9">
    <location>
        <begin position="6"/>
        <end position="379"/>
    </location>
</feature>
<dbReference type="AlphaFoldDB" id="A0AA39NAF9"/>
<feature type="compositionally biased region" description="Basic residues" evidence="8">
    <location>
        <begin position="705"/>
        <end position="715"/>
    </location>
</feature>
<dbReference type="PANTHER" id="PTHR47968">
    <property type="entry name" value="CENTROMERE PROTEIN E"/>
    <property type="match status" value="1"/>
</dbReference>
<keyword evidence="11" id="KW-1185">Reference proteome</keyword>
<evidence type="ECO:0000259" key="9">
    <source>
        <dbReference type="PROSITE" id="PS50067"/>
    </source>
</evidence>
<keyword evidence="1" id="KW-0493">Microtubule</keyword>
<dbReference type="InterPro" id="IPR001752">
    <property type="entry name" value="Kinesin_motor_dom"/>
</dbReference>
<keyword evidence="2 6" id="KW-0547">Nucleotide-binding</keyword>
<protein>
    <submittedName>
        <fullName evidence="10">Kinesin-like protein</fullName>
    </submittedName>
</protein>
<organism evidence="10 11">
    <name type="scientific">Armillaria tabescens</name>
    <name type="common">Ringless honey mushroom</name>
    <name type="synonym">Agaricus tabescens</name>
    <dbReference type="NCBI Taxonomy" id="1929756"/>
    <lineage>
        <taxon>Eukaryota</taxon>
        <taxon>Fungi</taxon>
        <taxon>Dikarya</taxon>
        <taxon>Basidiomycota</taxon>
        <taxon>Agaricomycotina</taxon>
        <taxon>Agaricomycetes</taxon>
        <taxon>Agaricomycetidae</taxon>
        <taxon>Agaricales</taxon>
        <taxon>Marasmiineae</taxon>
        <taxon>Physalacriaceae</taxon>
        <taxon>Desarmillaria</taxon>
    </lineage>
</organism>
<keyword evidence="3 6" id="KW-0067">ATP-binding</keyword>
<dbReference type="PRINTS" id="PR00380">
    <property type="entry name" value="KINESINHEAVY"/>
</dbReference>
<dbReference type="SMART" id="SM00129">
    <property type="entry name" value="KISc"/>
    <property type="match status" value="1"/>
</dbReference>
<evidence type="ECO:0000313" key="10">
    <source>
        <dbReference type="EMBL" id="KAK0461944.1"/>
    </source>
</evidence>
<comment type="similarity">
    <text evidence="6">Belongs to the TRAFAC class myosin-kinesin ATPase superfamily. Kinesin family.</text>
</comment>
<feature type="compositionally biased region" description="Low complexity" evidence="8">
    <location>
        <begin position="1000"/>
        <end position="1010"/>
    </location>
</feature>
<feature type="compositionally biased region" description="Basic and acidic residues" evidence="8">
    <location>
        <begin position="742"/>
        <end position="756"/>
    </location>
</feature>
<evidence type="ECO:0000256" key="7">
    <source>
        <dbReference type="SAM" id="Coils"/>
    </source>
</evidence>
<dbReference type="GO" id="GO:0005874">
    <property type="term" value="C:microtubule"/>
    <property type="evidence" value="ECO:0007669"/>
    <property type="project" value="UniProtKB-KW"/>
</dbReference>
<dbReference type="InterPro" id="IPR019821">
    <property type="entry name" value="Kinesin_motor_CS"/>
</dbReference>
<dbReference type="RefSeq" id="XP_060333682.1">
    <property type="nucleotide sequence ID" value="XM_060468807.1"/>
</dbReference>
<dbReference type="CDD" id="cd01370">
    <property type="entry name" value="KISc_KIP3_like"/>
    <property type="match status" value="1"/>
</dbReference>
<evidence type="ECO:0000256" key="6">
    <source>
        <dbReference type="PROSITE-ProRule" id="PRU00283"/>
    </source>
</evidence>
<dbReference type="SUPFAM" id="SSF52540">
    <property type="entry name" value="P-loop containing nucleoside triphosphate hydrolases"/>
    <property type="match status" value="1"/>
</dbReference>
<dbReference type="Pfam" id="PF00225">
    <property type="entry name" value="Kinesin"/>
    <property type="match status" value="1"/>
</dbReference>
<feature type="region of interest" description="Disordered" evidence="8">
    <location>
        <begin position="671"/>
        <end position="1035"/>
    </location>
</feature>
<dbReference type="Proteomes" id="UP001175211">
    <property type="component" value="Unassembled WGS sequence"/>
</dbReference>
<dbReference type="PROSITE" id="PS00411">
    <property type="entry name" value="KINESIN_MOTOR_1"/>
    <property type="match status" value="1"/>
</dbReference>
<sequence length="1035" mass="112077">MVAAGSITVAVRVRPPTSWEAGRLPEPCYDTTIRGDGTLSTPKCAANTSTLREVVQIVDDRILTFDPAEKDGAKAFVERGFTPPGTKRYKDRRFMFDKVFDHEAHQQHVYEATAQPLLKGLLDGYNATVFAYGATGCGKTHTISGTESDPGIIYLTMSDLFQRIEDRREESIVDVSVTFLEIYNEEIRDLLADPGAHMPRGGLSIREDKAVKVVGLTELKPSSAEEVKEIVLLGNSRRTQSPTHANETSSRSHAVLQVHVTQSPRTASLSEQRTVATLSIIDLAGSERAAATTNMGQRMVEGANINKSLLALGNCINALCESGGGVRHVPYRNSKLTRLLKFSLGGNCKTVMIVCVAPTSNHFDDTHNTLVYAERATKIKTKVVTRNVVNVDRHVGRYVEAINRLNIEIAELKAKLAGKNNSENDIVRRKKAEAAAEVERAKEDMSVKSERTKDSIVEGAACAGKLSVANIKLGAIRARLSEIDACTSLSADLQAERTLLQTLASPEEQAIKPGSALSVMVQRSSNSRAMFDATMRAVSERKSEKLDEVSIENVKLDAIRRKAEMEAMKAQEEKSAMQNAVEDMAEMMVVLIGMLSRCTVAIGDAAKALDAASQDELPGASSQIAGLLAGIREKNDDNFTRLIGHSTRGYGMDSQSTNVLDSYKSYDVSFTRKVSSGPGKQNNSRSSYGANTSMSAYNSLSMSPRRSHRSPRKSLRSSLASQPYRRVSDKEKKFVKAGKSVQWRDEAGRGDLDDGGARLNPVSVTVIPPSPNPVADVSVASSSGVTVQASPSVRPASRCGSESEWEDDEKTDDSVHLSMSLPASTRDLAPSKHSYGSVVGKRPRPSRLDPSFLKSKSRGPTLGSLAEGDESDAEPERRISQPLAPRSLNSAEDFTAEGRSRSVSVGSQKGRAASGRRISSASRSVMSTPGKSRRRSNLGPLRVEKARRRSSMIPQLSPPNGHGTSHGESSKPRRILLGSPSKRAKRLSLTSRGMPALKLRSTTSSRSSSSANLSATDGNTSADISMNRSFRPTWR</sequence>
<feature type="coiled-coil region" evidence="7">
    <location>
        <begin position="553"/>
        <end position="587"/>
    </location>
</feature>
<evidence type="ECO:0000256" key="8">
    <source>
        <dbReference type="SAM" id="MobiDB-lite"/>
    </source>
</evidence>
<reference evidence="10" key="1">
    <citation type="submission" date="2023-06" db="EMBL/GenBank/DDBJ databases">
        <authorList>
            <consortium name="Lawrence Berkeley National Laboratory"/>
            <person name="Ahrendt S."/>
            <person name="Sahu N."/>
            <person name="Indic B."/>
            <person name="Wong-Bajracharya J."/>
            <person name="Merenyi Z."/>
            <person name="Ke H.-M."/>
            <person name="Monk M."/>
            <person name="Kocsube S."/>
            <person name="Drula E."/>
            <person name="Lipzen A."/>
            <person name="Balint B."/>
            <person name="Henrissat B."/>
            <person name="Andreopoulos B."/>
            <person name="Martin F.M."/>
            <person name="Harder C.B."/>
            <person name="Rigling D."/>
            <person name="Ford K.L."/>
            <person name="Foster G.D."/>
            <person name="Pangilinan J."/>
            <person name="Papanicolaou A."/>
            <person name="Barry K."/>
            <person name="LaButti K."/>
            <person name="Viragh M."/>
            <person name="Koriabine M."/>
            <person name="Yan M."/>
            <person name="Riley R."/>
            <person name="Champramary S."/>
            <person name="Plett K.L."/>
            <person name="Tsai I.J."/>
            <person name="Slot J."/>
            <person name="Sipos G."/>
            <person name="Plett J."/>
            <person name="Nagy L.G."/>
            <person name="Grigoriev I.V."/>
        </authorList>
    </citation>
    <scope>NUCLEOTIDE SEQUENCE</scope>
    <source>
        <strain evidence="10">CCBAS 213</strain>
    </source>
</reference>
<evidence type="ECO:0000256" key="3">
    <source>
        <dbReference type="ARBA" id="ARBA00022840"/>
    </source>
</evidence>
<dbReference type="GO" id="GO:0003777">
    <property type="term" value="F:microtubule motor activity"/>
    <property type="evidence" value="ECO:0007669"/>
    <property type="project" value="InterPro"/>
</dbReference>
<dbReference type="GO" id="GO:0005524">
    <property type="term" value="F:ATP binding"/>
    <property type="evidence" value="ECO:0007669"/>
    <property type="project" value="UniProtKB-UniRule"/>
</dbReference>
<dbReference type="Gene3D" id="3.40.850.10">
    <property type="entry name" value="Kinesin motor domain"/>
    <property type="match status" value="1"/>
</dbReference>
<dbReference type="EMBL" id="JAUEPS010000010">
    <property type="protein sequence ID" value="KAK0461944.1"/>
    <property type="molecule type" value="Genomic_DNA"/>
</dbReference>
<feature type="compositionally biased region" description="Low complexity" evidence="8">
    <location>
        <begin position="773"/>
        <end position="790"/>
    </location>
</feature>
<feature type="coiled-coil region" evidence="7">
    <location>
        <begin position="395"/>
        <end position="451"/>
    </location>
</feature>
<dbReference type="PROSITE" id="PS50067">
    <property type="entry name" value="KINESIN_MOTOR_2"/>
    <property type="match status" value="1"/>
</dbReference>
<feature type="compositionally biased region" description="Low complexity" evidence="8">
    <location>
        <begin position="910"/>
        <end position="924"/>
    </location>
</feature>
<dbReference type="InterPro" id="IPR036961">
    <property type="entry name" value="Kinesin_motor_dom_sf"/>
</dbReference>
<gene>
    <name evidence="10" type="ORF">EV420DRAFT_1330949</name>
</gene>
<feature type="binding site" evidence="6">
    <location>
        <begin position="133"/>
        <end position="140"/>
    </location>
    <ligand>
        <name>ATP</name>
        <dbReference type="ChEBI" id="CHEBI:30616"/>
    </ligand>
</feature>
<dbReference type="InterPro" id="IPR027417">
    <property type="entry name" value="P-loop_NTPase"/>
</dbReference>
<dbReference type="GeneID" id="85352355"/>
<evidence type="ECO:0000256" key="5">
    <source>
        <dbReference type="ARBA" id="ARBA00023175"/>
    </source>
</evidence>
<dbReference type="GO" id="GO:0008017">
    <property type="term" value="F:microtubule binding"/>
    <property type="evidence" value="ECO:0007669"/>
    <property type="project" value="InterPro"/>
</dbReference>
<evidence type="ECO:0000256" key="4">
    <source>
        <dbReference type="ARBA" id="ARBA00023054"/>
    </source>
</evidence>
<evidence type="ECO:0000256" key="1">
    <source>
        <dbReference type="ARBA" id="ARBA00022701"/>
    </source>
</evidence>
<dbReference type="GO" id="GO:0007018">
    <property type="term" value="P:microtubule-based movement"/>
    <property type="evidence" value="ECO:0007669"/>
    <property type="project" value="InterPro"/>
</dbReference>
<keyword evidence="4 7" id="KW-0175">Coiled coil</keyword>
<accession>A0AA39NAF9</accession>
<proteinExistence type="inferred from homology"/>
<comment type="caution">
    <text evidence="10">The sequence shown here is derived from an EMBL/GenBank/DDBJ whole genome shotgun (WGS) entry which is preliminary data.</text>
</comment>
<dbReference type="InterPro" id="IPR027640">
    <property type="entry name" value="Kinesin-like_fam"/>
</dbReference>
<feature type="compositionally biased region" description="Polar residues" evidence="8">
    <location>
        <begin position="1011"/>
        <end position="1035"/>
    </location>
</feature>
<name>A0AA39NAF9_ARMTA</name>
<dbReference type="PANTHER" id="PTHR47968:SF13">
    <property type="entry name" value="KINESIN-LIKE PROTEIN KIF19 ISOFORM X1"/>
    <property type="match status" value="1"/>
</dbReference>